<proteinExistence type="inferred from homology"/>
<dbReference type="Gene3D" id="3.40.50.300">
    <property type="entry name" value="P-loop containing nucleotide triphosphate hydrolases"/>
    <property type="match status" value="2"/>
</dbReference>
<gene>
    <name evidence="11" type="ORF">MNBD_GAMMA12-2179</name>
</gene>
<evidence type="ECO:0000256" key="6">
    <source>
        <dbReference type="ARBA" id="ARBA00022840"/>
    </source>
</evidence>
<dbReference type="GO" id="GO:0006310">
    <property type="term" value="P:DNA recombination"/>
    <property type="evidence" value="ECO:0007669"/>
    <property type="project" value="InterPro"/>
</dbReference>
<comment type="similarity">
    <text evidence="2">Belongs to the RecN family.</text>
</comment>
<reference evidence="11" key="1">
    <citation type="submission" date="2018-06" db="EMBL/GenBank/DDBJ databases">
        <authorList>
            <person name="Zhirakovskaya E."/>
        </authorList>
    </citation>
    <scope>NUCLEOTIDE SEQUENCE</scope>
</reference>
<dbReference type="InterPro" id="IPR004604">
    <property type="entry name" value="DNA_recomb/repair_RecN"/>
</dbReference>
<evidence type="ECO:0000256" key="8">
    <source>
        <dbReference type="ARBA" id="ARBA00033408"/>
    </source>
</evidence>
<keyword evidence="7" id="KW-0234">DNA repair</keyword>
<dbReference type="PANTHER" id="PTHR11059">
    <property type="entry name" value="DNA REPAIR PROTEIN RECN"/>
    <property type="match status" value="1"/>
</dbReference>
<evidence type="ECO:0000256" key="3">
    <source>
        <dbReference type="ARBA" id="ARBA00021315"/>
    </source>
</evidence>
<evidence type="ECO:0000256" key="5">
    <source>
        <dbReference type="ARBA" id="ARBA00022763"/>
    </source>
</evidence>
<feature type="coiled-coil region" evidence="9">
    <location>
        <begin position="336"/>
        <end position="363"/>
    </location>
</feature>
<dbReference type="Pfam" id="PF02463">
    <property type="entry name" value="SMC_N"/>
    <property type="match status" value="1"/>
</dbReference>
<dbReference type="InterPro" id="IPR027417">
    <property type="entry name" value="P-loop_NTPase"/>
</dbReference>
<dbReference type="GO" id="GO:0043590">
    <property type="term" value="C:bacterial nucleoid"/>
    <property type="evidence" value="ECO:0007669"/>
    <property type="project" value="TreeGrafter"/>
</dbReference>
<comment type="function">
    <text evidence="1">May be involved in recombinational repair of damaged DNA.</text>
</comment>
<evidence type="ECO:0000256" key="2">
    <source>
        <dbReference type="ARBA" id="ARBA00009441"/>
    </source>
</evidence>
<dbReference type="CDD" id="cd03241">
    <property type="entry name" value="ABC_RecN"/>
    <property type="match status" value="2"/>
</dbReference>
<evidence type="ECO:0000256" key="7">
    <source>
        <dbReference type="ARBA" id="ARBA00023204"/>
    </source>
</evidence>
<organism evidence="11">
    <name type="scientific">hydrothermal vent metagenome</name>
    <dbReference type="NCBI Taxonomy" id="652676"/>
    <lineage>
        <taxon>unclassified sequences</taxon>
        <taxon>metagenomes</taxon>
        <taxon>ecological metagenomes</taxon>
    </lineage>
</organism>
<evidence type="ECO:0000259" key="10">
    <source>
        <dbReference type="Pfam" id="PF02463"/>
    </source>
</evidence>
<dbReference type="GO" id="GO:0009432">
    <property type="term" value="P:SOS response"/>
    <property type="evidence" value="ECO:0007669"/>
    <property type="project" value="TreeGrafter"/>
</dbReference>
<dbReference type="InterPro" id="IPR003395">
    <property type="entry name" value="RecF/RecN/SMC_N"/>
</dbReference>
<dbReference type="FunFam" id="3.40.50.300:FF:000319">
    <property type="entry name" value="DNA repair protein RecN"/>
    <property type="match status" value="1"/>
</dbReference>
<sequence length="554" mass="61878">MLTNILIRNYTIVDQLELDLNLGMTAMTGETGAGKSILVDALGLALGDRADSGIIRAGSDTAEINISFDLTDCPAALEWLIERDMNSAEECFIRRTIPREGRSKGFINSHPCSMTALKELGEMLVDIHGQHQHQSLVKKDIQRQLLDDFAANQPLLNTLNKTFTQWQKTSQEFERLRTASADSAARSELLRFQVDELDKLALTDNEPDELSKEHDKLANAGMLLDTCQLSVSMLFENEEDSIHHLLNQVHQKLNPVCDIDRDLQNANNLVNDAIIQTQEAADELRSYLDRLDLDPQRLDWVNDRLEAVHDLSRKHHVRPEELPTLATQLADELDSLDNSDDHLEKLQLKINALEQDYHQTAAKLTRKRHSSATKLNHEVTKIIQDLGMPNAVFEIAVSPFDPVKLTRYGVESVEYKVRTNPGSDMKLLSKVASGGELSRVSLAIQVVLAQTTRINTLVYDEVDTGIGGPTAEIVGQLLRTLGKDRQVMCVTHLPQVAAQAHNHLQVRKKSDEENTVTGINTLSDNARIEEIARMLGGVKLTEQSRAHAAEMLKL</sequence>
<name>A0A3B0ZN10_9ZZZZ</name>
<dbReference type="SUPFAM" id="SSF52540">
    <property type="entry name" value="P-loop containing nucleoside triphosphate hydrolases"/>
    <property type="match status" value="1"/>
</dbReference>
<evidence type="ECO:0000313" key="11">
    <source>
        <dbReference type="EMBL" id="VAW82764.1"/>
    </source>
</evidence>
<dbReference type="EMBL" id="UOFL01000252">
    <property type="protein sequence ID" value="VAW82764.1"/>
    <property type="molecule type" value="Genomic_DNA"/>
</dbReference>
<dbReference type="PANTHER" id="PTHR11059:SF0">
    <property type="entry name" value="DNA REPAIR PROTEIN RECN"/>
    <property type="match status" value="1"/>
</dbReference>
<dbReference type="GO" id="GO:0006281">
    <property type="term" value="P:DNA repair"/>
    <property type="evidence" value="ECO:0007669"/>
    <property type="project" value="UniProtKB-KW"/>
</dbReference>
<keyword evidence="6" id="KW-0067">ATP-binding</keyword>
<protein>
    <recommendedName>
        <fullName evidence="3">DNA repair protein RecN</fullName>
    </recommendedName>
    <alternativeName>
        <fullName evidence="8">Recombination protein N</fullName>
    </alternativeName>
</protein>
<dbReference type="FunFam" id="3.40.50.300:FF:000356">
    <property type="entry name" value="DNA repair protein RecN"/>
    <property type="match status" value="1"/>
</dbReference>
<keyword evidence="4" id="KW-0547">Nucleotide-binding</keyword>
<dbReference type="PIRSF" id="PIRSF003128">
    <property type="entry name" value="RecN"/>
    <property type="match status" value="1"/>
</dbReference>
<evidence type="ECO:0000256" key="4">
    <source>
        <dbReference type="ARBA" id="ARBA00022741"/>
    </source>
</evidence>
<dbReference type="NCBIfam" id="TIGR00634">
    <property type="entry name" value="recN"/>
    <property type="match status" value="1"/>
</dbReference>
<feature type="domain" description="RecF/RecN/SMC N-terminal" evidence="10">
    <location>
        <begin position="2"/>
        <end position="512"/>
    </location>
</feature>
<keyword evidence="5" id="KW-0227">DNA damage</keyword>
<evidence type="ECO:0000256" key="1">
    <source>
        <dbReference type="ARBA" id="ARBA00003618"/>
    </source>
</evidence>
<accession>A0A3B0ZN10</accession>
<evidence type="ECO:0000256" key="9">
    <source>
        <dbReference type="SAM" id="Coils"/>
    </source>
</evidence>
<dbReference type="AlphaFoldDB" id="A0A3B0ZN10"/>
<dbReference type="GO" id="GO:0005524">
    <property type="term" value="F:ATP binding"/>
    <property type="evidence" value="ECO:0007669"/>
    <property type="project" value="UniProtKB-KW"/>
</dbReference>
<dbReference type="NCBIfam" id="NF008121">
    <property type="entry name" value="PRK10869.1"/>
    <property type="match status" value="1"/>
</dbReference>
<keyword evidence="9" id="KW-0175">Coiled coil</keyword>